<dbReference type="AlphaFoldDB" id="A0A9P0LLK3"/>
<evidence type="ECO:0000313" key="1">
    <source>
        <dbReference type="EMBL" id="CAH1998449.1"/>
    </source>
</evidence>
<accession>A0A9P0LLK3</accession>
<reference evidence="1" key="1">
    <citation type="submission" date="2022-03" db="EMBL/GenBank/DDBJ databases">
        <authorList>
            <person name="Sayadi A."/>
        </authorList>
    </citation>
    <scope>NUCLEOTIDE SEQUENCE</scope>
</reference>
<protein>
    <submittedName>
        <fullName evidence="1">Uncharacterized protein</fullName>
    </submittedName>
</protein>
<evidence type="ECO:0000313" key="2">
    <source>
        <dbReference type="Proteomes" id="UP001152888"/>
    </source>
</evidence>
<gene>
    <name evidence="1" type="ORF">ACAOBT_LOCUS24392</name>
</gene>
<dbReference type="OrthoDB" id="10038071at2759"/>
<name>A0A9P0LLK3_ACAOB</name>
<dbReference type="Proteomes" id="UP001152888">
    <property type="component" value="Unassembled WGS sequence"/>
</dbReference>
<comment type="caution">
    <text evidence="1">The sequence shown here is derived from an EMBL/GenBank/DDBJ whole genome shotgun (WGS) entry which is preliminary data.</text>
</comment>
<dbReference type="PANTHER" id="PTHR46409:SF1">
    <property type="entry name" value="HTH PSQ-TYPE DOMAIN-CONTAINING PROTEIN"/>
    <property type="match status" value="1"/>
</dbReference>
<organism evidence="1 2">
    <name type="scientific">Acanthoscelides obtectus</name>
    <name type="common">Bean weevil</name>
    <name type="synonym">Bruchus obtectus</name>
    <dbReference type="NCBI Taxonomy" id="200917"/>
    <lineage>
        <taxon>Eukaryota</taxon>
        <taxon>Metazoa</taxon>
        <taxon>Ecdysozoa</taxon>
        <taxon>Arthropoda</taxon>
        <taxon>Hexapoda</taxon>
        <taxon>Insecta</taxon>
        <taxon>Pterygota</taxon>
        <taxon>Neoptera</taxon>
        <taxon>Endopterygota</taxon>
        <taxon>Coleoptera</taxon>
        <taxon>Polyphaga</taxon>
        <taxon>Cucujiformia</taxon>
        <taxon>Chrysomeloidea</taxon>
        <taxon>Chrysomelidae</taxon>
        <taxon>Bruchinae</taxon>
        <taxon>Bruchini</taxon>
        <taxon>Acanthoscelides</taxon>
    </lineage>
</organism>
<proteinExistence type="predicted"/>
<dbReference type="PANTHER" id="PTHR46409">
    <property type="entry name" value="HTH PSQ-TYPE DOMAIN-CONTAINING PROTEIN"/>
    <property type="match status" value="1"/>
</dbReference>
<keyword evidence="2" id="KW-1185">Reference proteome</keyword>
<sequence length="248" mass="28474">MNELPFRHLFQYTSGPRTFSGTIGKDLENCEKRPISKFKPIPTSLPELSAKDISTDQKYLYRMVEAISTGVFPSDLANKSPGKMSHARWLTRANRILRLYVSVETPPESLTILATYVIKVYAPIWFSIKSHSSCKDGSRHFFKLIELSRYLPANLKSIVDPVIQRNSYFAHPENVLLAMLTDSQPHIRELAARRILKARSVTIKDLRIFKLPQINFNASTYYDLLNWQEDISEPPLLKSVTEKSPIIY</sequence>
<dbReference type="EMBL" id="CAKOFQ010007331">
    <property type="protein sequence ID" value="CAH1998449.1"/>
    <property type="molecule type" value="Genomic_DNA"/>
</dbReference>